<keyword evidence="2" id="KW-0812">Transmembrane</keyword>
<comment type="subcellular location">
    <subcellularLocation>
        <location evidence="1">Membrane</location>
        <topology evidence="1">Multi-pass membrane protein</topology>
    </subcellularLocation>
</comment>
<keyword evidence="7" id="KW-1185">Reference proteome</keyword>
<dbReference type="AlphaFoldDB" id="A0A9W7C8U2"/>
<dbReference type="Proteomes" id="UP001165085">
    <property type="component" value="Unassembled WGS sequence"/>
</dbReference>
<dbReference type="PANTHER" id="PTHR10231">
    <property type="entry name" value="NUCLEOTIDE-SUGAR TRANSMEMBRANE TRANSPORTER"/>
    <property type="match status" value="1"/>
</dbReference>
<feature type="region of interest" description="Disordered" evidence="5">
    <location>
        <begin position="79"/>
        <end position="101"/>
    </location>
</feature>
<evidence type="ECO:0000313" key="6">
    <source>
        <dbReference type="EMBL" id="GMI01363.1"/>
    </source>
</evidence>
<dbReference type="Pfam" id="PF04142">
    <property type="entry name" value="Nuc_sug_transp"/>
    <property type="match status" value="1"/>
</dbReference>
<dbReference type="InterPro" id="IPR007271">
    <property type="entry name" value="Nuc_sug_transpt"/>
</dbReference>
<keyword evidence="3" id="KW-1133">Transmembrane helix</keyword>
<reference evidence="7" key="1">
    <citation type="journal article" date="2023" name="Commun. Biol.">
        <title>Genome analysis of Parmales, the sister group of diatoms, reveals the evolutionary specialization of diatoms from phago-mixotrophs to photoautotrophs.</title>
        <authorList>
            <person name="Ban H."/>
            <person name="Sato S."/>
            <person name="Yoshikawa S."/>
            <person name="Yamada K."/>
            <person name="Nakamura Y."/>
            <person name="Ichinomiya M."/>
            <person name="Sato N."/>
            <person name="Blanc-Mathieu R."/>
            <person name="Endo H."/>
            <person name="Kuwata A."/>
            <person name="Ogata H."/>
        </authorList>
    </citation>
    <scope>NUCLEOTIDE SEQUENCE [LARGE SCALE GENOMIC DNA]</scope>
    <source>
        <strain evidence="7">NIES 3701</strain>
    </source>
</reference>
<comment type="caution">
    <text evidence="6">The sequence shown here is derived from an EMBL/GenBank/DDBJ whole genome shotgun (WGS) entry which is preliminary data.</text>
</comment>
<evidence type="ECO:0000313" key="7">
    <source>
        <dbReference type="Proteomes" id="UP001165085"/>
    </source>
</evidence>
<dbReference type="GO" id="GO:0015165">
    <property type="term" value="F:pyrimidine nucleotide-sugar transmembrane transporter activity"/>
    <property type="evidence" value="ECO:0007669"/>
    <property type="project" value="InterPro"/>
</dbReference>
<keyword evidence="4" id="KW-0472">Membrane</keyword>
<protein>
    <submittedName>
        <fullName evidence="6">Uncharacterized protein</fullName>
    </submittedName>
</protein>
<proteinExistence type="predicted"/>
<sequence length="179" mass="20017">MSSPSHSSPHLVTPQYNPLSSFGLCVILSLLTSSNAIVQNLSKDPVTHVYPYDPTSLPLGSEILKLAIALAYVRLEKDTSNNKRPRKSSSHVSLPNAHPKQQSPLEVTYHSIVYLLPSLLYFMKNTSDTISLQHLQPPTFQVYSNLKLVFTAVLSRLYFTRPCSDARWAYLLFLSIGAR</sequence>
<evidence type="ECO:0000256" key="1">
    <source>
        <dbReference type="ARBA" id="ARBA00004141"/>
    </source>
</evidence>
<dbReference type="EMBL" id="BRXY01000580">
    <property type="protein sequence ID" value="GMI01363.1"/>
    <property type="molecule type" value="Genomic_DNA"/>
</dbReference>
<evidence type="ECO:0000256" key="4">
    <source>
        <dbReference type="ARBA" id="ARBA00023136"/>
    </source>
</evidence>
<dbReference type="OrthoDB" id="408493at2759"/>
<dbReference type="GO" id="GO:0000139">
    <property type="term" value="C:Golgi membrane"/>
    <property type="evidence" value="ECO:0007669"/>
    <property type="project" value="InterPro"/>
</dbReference>
<evidence type="ECO:0000256" key="2">
    <source>
        <dbReference type="ARBA" id="ARBA00022692"/>
    </source>
</evidence>
<evidence type="ECO:0000256" key="5">
    <source>
        <dbReference type="SAM" id="MobiDB-lite"/>
    </source>
</evidence>
<gene>
    <name evidence="6" type="ORF">TrST_g11522</name>
</gene>
<organism evidence="6 7">
    <name type="scientific">Triparma strigata</name>
    <dbReference type="NCBI Taxonomy" id="1606541"/>
    <lineage>
        <taxon>Eukaryota</taxon>
        <taxon>Sar</taxon>
        <taxon>Stramenopiles</taxon>
        <taxon>Ochrophyta</taxon>
        <taxon>Bolidophyceae</taxon>
        <taxon>Parmales</taxon>
        <taxon>Triparmaceae</taxon>
        <taxon>Triparma</taxon>
    </lineage>
</organism>
<evidence type="ECO:0000256" key="3">
    <source>
        <dbReference type="ARBA" id="ARBA00022989"/>
    </source>
</evidence>
<accession>A0A9W7C8U2</accession>
<name>A0A9W7C8U2_9STRA</name>